<keyword evidence="4" id="KW-0786">Thiamine pyrophosphate</keyword>
<dbReference type="PANTHER" id="PTHR43257">
    <property type="entry name" value="PYRUVATE DEHYDROGENASE E1 COMPONENT BETA SUBUNIT"/>
    <property type="match status" value="1"/>
</dbReference>
<dbReference type="Pfam" id="PF00676">
    <property type="entry name" value="E1_dh"/>
    <property type="match status" value="1"/>
</dbReference>
<evidence type="ECO:0000313" key="6">
    <source>
        <dbReference type="EMBL" id="RZU29712.1"/>
    </source>
</evidence>
<evidence type="ECO:0000256" key="1">
    <source>
        <dbReference type="ARBA" id="ARBA00001964"/>
    </source>
</evidence>
<dbReference type="SUPFAM" id="SSF52922">
    <property type="entry name" value="TK C-terminal domain-like"/>
    <property type="match status" value="1"/>
</dbReference>
<dbReference type="RefSeq" id="WP_130424990.1">
    <property type="nucleotide sequence ID" value="NZ_SHKW01000007.1"/>
</dbReference>
<comment type="function">
    <text evidence="2">E1 component of the 2-oxoglutarate dehydrogenase (OGDH) complex which catalyzes the decarboxylation of 2-oxoglutarate, the first step in the conversion of 2-oxoglutarate to succinyl-CoA and CO(2).</text>
</comment>
<dbReference type="PANTHER" id="PTHR43257:SF2">
    <property type="entry name" value="PYRUVATE DEHYDROGENASE E1 COMPONENT SUBUNIT BETA"/>
    <property type="match status" value="1"/>
</dbReference>
<dbReference type="Proteomes" id="UP000292958">
    <property type="component" value="Unassembled WGS sequence"/>
</dbReference>
<evidence type="ECO:0000256" key="2">
    <source>
        <dbReference type="ARBA" id="ARBA00003906"/>
    </source>
</evidence>
<dbReference type="FunFam" id="3.40.50.970:FF:000001">
    <property type="entry name" value="Pyruvate dehydrogenase E1 beta subunit"/>
    <property type="match status" value="1"/>
</dbReference>
<dbReference type="SMART" id="SM00861">
    <property type="entry name" value="Transket_pyr"/>
    <property type="match status" value="1"/>
</dbReference>
<comment type="cofactor">
    <cofactor evidence="1">
        <name>thiamine diphosphate</name>
        <dbReference type="ChEBI" id="CHEBI:58937"/>
    </cofactor>
</comment>
<evidence type="ECO:0000259" key="5">
    <source>
        <dbReference type="SMART" id="SM00861"/>
    </source>
</evidence>
<dbReference type="InterPro" id="IPR001017">
    <property type="entry name" value="DH_E1"/>
</dbReference>
<evidence type="ECO:0000256" key="4">
    <source>
        <dbReference type="ARBA" id="ARBA00023052"/>
    </source>
</evidence>
<dbReference type="EMBL" id="SHKW01000007">
    <property type="protein sequence ID" value="RZU29712.1"/>
    <property type="molecule type" value="Genomic_DNA"/>
</dbReference>
<dbReference type="Gene3D" id="3.40.50.920">
    <property type="match status" value="1"/>
</dbReference>
<dbReference type="GO" id="GO:0016624">
    <property type="term" value="F:oxidoreductase activity, acting on the aldehyde or oxo group of donors, disulfide as acceptor"/>
    <property type="evidence" value="ECO:0007669"/>
    <property type="project" value="InterPro"/>
</dbReference>
<dbReference type="AlphaFoldDB" id="A0A4Q7XZ61"/>
<dbReference type="InterPro" id="IPR033248">
    <property type="entry name" value="Transketolase_C"/>
</dbReference>
<evidence type="ECO:0000256" key="3">
    <source>
        <dbReference type="ARBA" id="ARBA00023002"/>
    </source>
</evidence>
<sequence length="682" mass="73208">MIAPPDVYPTIEDSNSSAHITLLREMILIRELEQRSLDLSTASPPTVVGSVHLCAGQEAVPVGTLAGLGTADQIVATYRGHGWALSSGLSLVELMGEICHRTIGINQGRGGSAYMMAPERRFIGENSIVGAGLPIACGVALSNLAYKNGRVVAVSLGDGAFNQGATHEGIAFAAAKNLPVLIICENNRWSELTPSSLTFKVDRIAQRANGYGIQGVTIDGTDPVVVRDTVIQAAGWARENRGPVLIECRVPRLWGHYNRDIEHYRPKEDRDEARARDPIVQFSNKLLGAGLISQNTLTELSIGVKNEMDEAVAIVLNSPIPDPASAARHVWALPNPTSVPDRAPELKQSYGSKTASYIQAVNEALSRELETRPEVVIFGEDVGFAGGIFGASRGLQKRYGIERVFDTPISESAILGSAVGAAMMGMKPIVEIMWADFLLVALDQIINQAANVRYITGGRAGAPIVVRTQQGATLGSCAQHSQCLEAVLAHIPGLRIAIPATPQDAYDLLRSAVASPDPCIIFESRALYQTTSMVSFSDEIEPIGISRLRKSGRDVMIITWGTMLSVALGAAERLVEEGVDAGVLDLRWLCPLDTKALRIAVEEANGKAVVVHEANRTGGFGAEIVATLHELFDNNIHLDVVRVATPDVRIPAAPNLQRELIPTIDDVVRVVRQLLVSTQSRV</sequence>
<dbReference type="SUPFAM" id="SSF52518">
    <property type="entry name" value="Thiamin diphosphate-binding fold (THDP-binding)"/>
    <property type="match status" value="2"/>
</dbReference>
<accession>A0A4Q7XZ61</accession>
<dbReference type="InterPro" id="IPR009014">
    <property type="entry name" value="Transketo_C/PFOR_II"/>
</dbReference>
<comment type="caution">
    <text evidence="6">The sequence shown here is derived from an EMBL/GenBank/DDBJ whole genome shotgun (WGS) entry which is preliminary data.</text>
</comment>
<feature type="domain" description="Transketolase-like pyrimidine-binding" evidence="5">
    <location>
        <begin position="355"/>
        <end position="530"/>
    </location>
</feature>
<dbReference type="InterPro" id="IPR005475">
    <property type="entry name" value="Transketolase-like_Pyr-bd"/>
</dbReference>
<keyword evidence="7" id="KW-1185">Reference proteome</keyword>
<gene>
    <name evidence="6" type="ORF">BDD14_6320</name>
</gene>
<keyword evidence="3" id="KW-0560">Oxidoreductase</keyword>
<evidence type="ECO:0000313" key="7">
    <source>
        <dbReference type="Proteomes" id="UP000292958"/>
    </source>
</evidence>
<dbReference type="InterPro" id="IPR029061">
    <property type="entry name" value="THDP-binding"/>
</dbReference>
<dbReference type="Pfam" id="PF02780">
    <property type="entry name" value="Transketolase_C"/>
    <property type="match status" value="1"/>
</dbReference>
<protein>
    <submittedName>
        <fullName evidence="6">2-oxoisovalerate dehydrogenase E1 component</fullName>
    </submittedName>
</protein>
<dbReference type="CDD" id="cd07036">
    <property type="entry name" value="TPP_PYR_E1-PDHc-beta_like"/>
    <property type="match status" value="1"/>
</dbReference>
<dbReference type="CDD" id="cd02000">
    <property type="entry name" value="TPP_E1_PDC_ADC_BCADC"/>
    <property type="match status" value="1"/>
</dbReference>
<organism evidence="6 7">
    <name type="scientific">Edaphobacter modestus</name>
    <dbReference type="NCBI Taxonomy" id="388466"/>
    <lineage>
        <taxon>Bacteria</taxon>
        <taxon>Pseudomonadati</taxon>
        <taxon>Acidobacteriota</taxon>
        <taxon>Terriglobia</taxon>
        <taxon>Terriglobales</taxon>
        <taxon>Acidobacteriaceae</taxon>
        <taxon>Edaphobacter</taxon>
    </lineage>
</organism>
<dbReference type="Gene3D" id="3.40.50.970">
    <property type="match status" value="2"/>
</dbReference>
<dbReference type="Pfam" id="PF02779">
    <property type="entry name" value="Transket_pyr"/>
    <property type="match status" value="1"/>
</dbReference>
<dbReference type="OrthoDB" id="9766715at2"/>
<proteinExistence type="predicted"/>
<reference evidence="6 7" key="1">
    <citation type="submission" date="2019-02" db="EMBL/GenBank/DDBJ databases">
        <title>Genomic Encyclopedia of Archaeal and Bacterial Type Strains, Phase II (KMG-II): from individual species to whole genera.</title>
        <authorList>
            <person name="Goeker M."/>
        </authorList>
    </citation>
    <scope>NUCLEOTIDE SEQUENCE [LARGE SCALE GENOMIC DNA]</scope>
    <source>
        <strain evidence="6 7">DSM 18101</strain>
    </source>
</reference>
<name>A0A4Q7XZ61_9BACT</name>